<evidence type="ECO:0000313" key="2">
    <source>
        <dbReference type="Proteomes" id="UP000595362"/>
    </source>
</evidence>
<organism evidence="1 2">
    <name type="scientific">Micavibrio aeruginosavorus</name>
    <dbReference type="NCBI Taxonomy" id="349221"/>
    <lineage>
        <taxon>Bacteria</taxon>
        <taxon>Pseudomonadati</taxon>
        <taxon>Bdellovibrionota</taxon>
        <taxon>Bdellovibrionia</taxon>
        <taxon>Bdellovibrionales</taxon>
        <taxon>Pseudobdellovibrionaceae</taxon>
        <taxon>Micavibrio</taxon>
    </lineage>
</organism>
<reference evidence="1 2" key="1">
    <citation type="submission" date="2020-07" db="EMBL/GenBank/DDBJ databases">
        <title>Huge and variable diversity of episymbiotic CPR bacteria and DPANN archaea in groundwater ecosystems.</title>
        <authorList>
            <person name="He C.Y."/>
            <person name="Keren R."/>
            <person name="Whittaker M."/>
            <person name="Farag I.F."/>
            <person name="Doudna J."/>
            <person name="Cate J.H.D."/>
            <person name="Banfield J.F."/>
        </authorList>
    </citation>
    <scope>NUCLEOTIDE SEQUENCE [LARGE SCALE GENOMIC DNA]</scope>
    <source>
        <strain evidence="1">NC_groundwater_70_Ag_B-0.1um_54_66</strain>
    </source>
</reference>
<dbReference type="Proteomes" id="UP000595362">
    <property type="component" value="Chromosome"/>
</dbReference>
<gene>
    <name evidence="1" type="ORF">HYS17_00140</name>
</gene>
<dbReference type="AlphaFoldDB" id="A0A7T5R2B2"/>
<name>A0A7T5R2B2_9BACT</name>
<sequence length="134" mass="15154">MTVQTRTELQDIKFTDNPVARNRPDHYTEITVDTAEIIKSWRESLFSFEWLLPDGRIKSSGELSEAERPRREAVEAAMASQTPLDKPVLGIGMLDNVEIGSGRATFLTLVAHGFKTLPVHIPRTNEADFKKFRV</sequence>
<dbReference type="EMBL" id="CP066681">
    <property type="protein sequence ID" value="QQG36238.1"/>
    <property type="molecule type" value="Genomic_DNA"/>
</dbReference>
<evidence type="ECO:0000313" key="1">
    <source>
        <dbReference type="EMBL" id="QQG36238.1"/>
    </source>
</evidence>
<proteinExistence type="predicted"/>
<accession>A0A7T5R2B2</accession>
<protein>
    <submittedName>
        <fullName evidence="1">Uncharacterized protein</fullName>
    </submittedName>
</protein>